<dbReference type="GO" id="GO:0000064">
    <property type="term" value="F:L-ornithine transmembrane transporter activity"/>
    <property type="evidence" value="ECO:0007669"/>
    <property type="project" value="TreeGrafter"/>
</dbReference>
<dbReference type="InterPro" id="IPR002067">
    <property type="entry name" value="MCP"/>
</dbReference>
<dbReference type="AlphaFoldDB" id="A0AAD8AUP6"/>
<name>A0AAD8AUP6_BIOPF</name>
<comment type="subcellular location">
    <subcellularLocation>
        <location evidence="1">Mitochondrion membrane</location>
        <topology evidence="1">Multi-pass membrane protein</topology>
    </subcellularLocation>
</comment>
<sequence>MQTFPTLYKNGLDCFLKTYKQDGIARGLYAGTVPSLAANISENAVLFCFYGVCQKLVAKVMGGKEISSLNPLENAVSGGLAAFFSSFALCPTELIKCRLQAMREMATKGHLEGGLERLKIGPYGLTREILKAEGIRGLYKGLTATFLREMPGYFFFFGFYEVSRLMLTPKGKTKDEIGALKTVICGGLAGVGLWVAIFPADVVKSRIQVQSVSGTPPTFRTVFINILRQEGPKALYRGLGPTVIRTFPATGALFLAYETTKKYLSMFYDYLADSKH</sequence>
<evidence type="ECO:0000256" key="10">
    <source>
        <dbReference type="RuleBase" id="RU000488"/>
    </source>
</evidence>
<evidence type="ECO:0000256" key="8">
    <source>
        <dbReference type="ARBA" id="ARBA00023136"/>
    </source>
</evidence>
<keyword evidence="5" id="KW-0677">Repeat</keyword>
<proteinExistence type="inferred from homology"/>
<organism evidence="11 12">
    <name type="scientific">Biomphalaria pfeifferi</name>
    <name type="common">Bloodfluke planorb</name>
    <name type="synonym">Freshwater snail</name>
    <dbReference type="NCBI Taxonomy" id="112525"/>
    <lineage>
        <taxon>Eukaryota</taxon>
        <taxon>Metazoa</taxon>
        <taxon>Spiralia</taxon>
        <taxon>Lophotrochozoa</taxon>
        <taxon>Mollusca</taxon>
        <taxon>Gastropoda</taxon>
        <taxon>Heterobranchia</taxon>
        <taxon>Euthyneura</taxon>
        <taxon>Panpulmonata</taxon>
        <taxon>Hygrophila</taxon>
        <taxon>Lymnaeoidea</taxon>
        <taxon>Planorbidae</taxon>
        <taxon>Biomphalaria</taxon>
    </lineage>
</organism>
<dbReference type="PANTHER" id="PTHR45624:SF12">
    <property type="entry name" value="MITOCHONDRIAL ORNITHINE TRANSPORTER 1"/>
    <property type="match status" value="1"/>
</dbReference>
<keyword evidence="3 10" id="KW-0813">Transport</keyword>
<evidence type="ECO:0000256" key="1">
    <source>
        <dbReference type="ARBA" id="ARBA00004225"/>
    </source>
</evidence>
<evidence type="ECO:0000313" key="12">
    <source>
        <dbReference type="Proteomes" id="UP001233172"/>
    </source>
</evidence>
<keyword evidence="7" id="KW-0496">Mitochondrion</keyword>
<reference evidence="11" key="1">
    <citation type="journal article" date="2023" name="PLoS Negl. Trop. Dis.">
        <title>A genome sequence for Biomphalaria pfeifferi, the major vector snail for the human-infecting parasite Schistosoma mansoni.</title>
        <authorList>
            <person name="Bu L."/>
            <person name="Lu L."/>
            <person name="Laidemitt M.R."/>
            <person name="Zhang S.M."/>
            <person name="Mutuku M."/>
            <person name="Mkoji G."/>
            <person name="Steinauer M."/>
            <person name="Loker E.S."/>
        </authorList>
    </citation>
    <scope>NUCLEOTIDE SEQUENCE</scope>
    <source>
        <strain evidence="11">KasaAsao</strain>
    </source>
</reference>
<dbReference type="InterPro" id="IPR018108">
    <property type="entry name" value="MCP_transmembrane"/>
</dbReference>
<dbReference type="EMBL" id="JASAOG010000232">
    <property type="protein sequence ID" value="KAK0042776.1"/>
    <property type="molecule type" value="Genomic_DNA"/>
</dbReference>
<feature type="repeat" description="Solcar" evidence="9">
    <location>
        <begin position="1"/>
        <end position="56"/>
    </location>
</feature>
<dbReference type="InterPro" id="IPR023395">
    <property type="entry name" value="MCP_dom_sf"/>
</dbReference>
<evidence type="ECO:0000256" key="2">
    <source>
        <dbReference type="ARBA" id="ARBA00006375"/>
    </source>
</evidence>
<dbReference type="FunFam" id="1.50.40.10:FF:000225">
    <property type="entry name" value="Mitochondrial ornithine transporter 1"/>
    <property type="match status" value="1"/>
</dbReference>
<dbReference type="GO" id="GO:1990575">
    <property type="term" value="P:mitochondrial L-ornithine transmembrane transport"/>
    <property type="evidence" value="ECO:0007669"/>
    <property type="project" value="TreeGrafter"/>
</dbReference>
<dbReference type="Pfam" id="PF00153">
    <property type="entry name" value="Mito_carr"/>
    <property type="match status" value="3"/>
</dbReference>
<dbReference type="SUPFAM" id="SSF103506">
    <property type="entry name" value="Mitochondrial carrier"/>
    <property type="match status" value="1"/>
</dbReference>
<comment type="similarity">
    <text evidence="2 10">Belongs to the mitochondrial carrier (TC 2.A.29) family.</text>
</comment>
<evidence type="ECO:0000256" key="4">
    <source>
        <dbReference type="ARBA" id="ARBA00022692"/>
    </source>
</evidence>
<dbReference type="Proteomes" id="UP001233172">
    <property type="component" value="Unassembled WGS sequence"/>
</dbReference>
<protein>
    <submittedName>
        <fullName evidence="11">Mitochondrial ornithine transporter 1</fullName>
    </submittedName>
</protein>
<keyword evidence="6" id="KW-1133">Transmembrane helix</keyword>
<gene>
    <name evidence="11" type="ORF">Bpfe_027765</name>
</gene>
<evidence type="ECO:0000256" key="3">
    <source>
        <dbReference type="ARBA" id="ARBA00022448"/>
    </source>
</evidence>
<evidence type="ECO:0000256" key="7">
    <source>
        <dbReference type="ARBA" id="ARBA00023128"/>
    </source>
</evidence>
<keyword evidence="4 9" id="KW-0812">Transmembrane</keyword>
<evidence type="ECO:0000256" key="9">
    <source>
        <dbReference type="PROSITE-ProRule" id="PRU00282"/>
    </source>
</evidence>
<keyword evidence="12" id="KW-1185">Reference proteome</keyword>
<keyword evidence="8 9" id="KW-0472">Membrane</keyword>
<reference evidence="11" key="2">
    <citation type="submission" date="2023-04" db="EMBL/GenBank/DDBJ databases">
        <authorList>
            <person name="Bu L."/>
            <person name="Lu L."/>
            <person name="Laidemitt M.R."/>
            <person name="Zhang S.M."/>
            <person name="Mutuku M."/>
            <person name="Mkoji G."/>
            <person name="Steinauer M."/>
            <person name="Loker E.S."/>
        </authorList>
    </citation>
    <scope>NUCLEOTIDE SEQUENCE</scope>
    <source>
        <strain evidence="11">KasaAsao</strain>
        <tissue evidence="11">Whole Snail</tissue>
    </source>
</reference>
<feature type="repeat" description="Solcar" evidence="9">
    <location>
        <begin position="69"/>
        <end position="166"/>
    </location>
</feature>
<evidence type="ECO:0000256" key="5">
    <source>
        <dbReference type="ARBA" id="ARBA00022737"/>
    </source>
</evidence>
<comment type="caution">
    <text evidence="11">The sequence shown here is derived from an EMBL/GenBank/DDBJ whole genome shotgun (WGS) entry which is preliminary data.</text>
</comment>
<dbReference type="PRINTS" id="PR00926">
    <property type="entry name" value="MITOCARRIER"/>
</dbReference>
<feature type="repeat" description="Solcar" evidence="9">
    <location>
        <begin position="177"/>
        <end position="263"/>
    </location>
</feature>
<dbReference type="PANTHER" id="PTHR45624">
    <property type="entry name" value="MITOCHONDRIAL BASIC AMINO ACIDS TRANSPORTER-RELATED"/>
    <property type="match status" value="1"/>
</dbReference>
<dbReference type="GO" id="GO:0031966">
    <property type="term" value="C:mitochondrial membrane"/>
    <property type="evidence" value="ECO:0007669"/>
    <property type="project" value="UniProtKB-SubCell"/>
</dbReference>
<evidence type="ECO:0000256" key="6">
    <source>
        <dbReference type="ARBA" id="ARBA00022989"/>
    </source>
</evidence>
<accession>A0AAD8AUP6</accession>
<dbReference type="PROSITE" id="PS50920">
    <property type="entry name" value="SOLCAR"/>
    <property type="match status" value="3"/>
</dbReference>
<evidence type="ECO:0000313" key="11">
    <source>
        <dbReference type="EMBL" id="KAK0042776.1"/>
    </source>
</evidence>
<dbReference type="InterPro" id="IPR050567">
    <property type="entry name" value="Mitochondrial_Carrier"/>
</dbReference>
<dbReference type="Gene3D" id="1.50.40.10">
    <property type="entry name" value="Mitochondrial carrier domain"/>
    <property type="match status" value="1"/>
</dbReference>